<reference evidence="2 3" key="1">
    <citation type="submission" date="2017-12" db="EMBL/GenBank/DDBJ databases">
        <title>Gene loss provides genomic basis for host adaptation in cereal stripe rust fungi.</title>
        <authorList>
            <person name="Xia C."/>
        </authorList>
    </citation>
    <scope>NUCLEOTIDE SEQUENCE [LARGE SCALE GENOMIC DNA]</scope>
    <source>
        <strain evidence="2 3">93TX-2</strain>
    </source>
</reference>
<keyword evidence="3" id="KW-1185">Reference proteome</keyword>
<dbReference type="EMBL" id="PKSM01000013">
    <property type="protein sequence ID" value="POW22056.1"/>
    <property type="molecule type" value="Genomic_DNA"/>
</dbReference>
<evidence type="ECO:0000256" key="1">
    <source>
        <dbReference type="SAM" id="MobiDB-lite"/>
    </source>
</evidence>
<dbReference type="Proteomes" id="UP000238274">
    <property type="component" value="Unassembled WGS sequence"/>
</dbReference>
<name>A0A2S4WJU2_9BASI</name>
<reference evidence="3" key="3">
    <citation type="journal article" date="2018" name="Mol. Plant Microbe Interact.">
        <title>Genome sequence resources for the wheat stripe rust pathogen (Puccinia striiformis f. sp. tritici) and the barley stripe rust pathogen (Puccinia striiformis f. sp. hordei).</title>
        <authorList>
            <person name="Xia C."/>
            <person name="Wang M."/>
            <person name="Yin C."/>
            <person name="Cornejo O.E."/>
            <person name="Hulbert S.H."/>
            <person name="Chen X."/>
        </authorList>
    </citation>
    <scope>NUCLEOTIDE SEQUENCE [LARGE SCALE GENOMIC DNA]</scope>
    <source>
        <strain evidence="3">93TX-2</strain>
    </source>
</reference>
<gene>
    <name evidence="2" type="ORF">PSHT_01675</name>
</gene>
<feature type="compositionally biased region" description="Basic and acidic residues" evidence="1">
    <location>
        <begin position="277"/>
        <end position="290"/>
    </location>
</feature>
<protein>
    <submittedName>
        <fullName evidence="2">Uncharacterized protein</fullName>
    </submittedName>
</protein>
<dbReference type="VEuPathDB" id="FungiDB:PSTT_02286"/>
<reference evidence="3" key="2">
    <citation type="journal article" date="2018" name="BMC Genomics">
        <title>Genomic insights into host adaptation between the wheat stripe rust pathogen (Puccinia striiformis f. sp. tritici) and the barley stripe rust pathogen (Puccinia striiformis f. sp. hordei).</title>
        <authorList>
            <person name="Xia C."/>
            <person name="Wang M."/>
            <person name="Yin C."/>
            <person name="Cornejo O.E."/>
            <person name="Hulbert S.H."/>
            <person name="Chen X."/>
        </authorList>
    </citation>
    <scope>NUCLEOTIDE SEQUENCE [LARGE SCALE GENOMIC DNA]</scope>
    <source>
        <strain evidence="3">93TX-2</strain>
    </source>
</reference>
<dbReference type="VEuPathDB" id="FungiDB:PSHT_01675"/>
<organism evidence="2 3">
    <name type="scientific">Puccinia striiformis</name>
    <dbReference type="NCBI Taxonomy" id="27350"/>
    <lineage>
        <taxon>Eukaryota</taxon>
        <taxon>Fungi</taxon>
        <taxon>Dikarya</taxon>
        <taxon>Basidiomycota</taxon>
        <taxon>Pucciniomycotina</taxon>
        <taxon>Pucciniomycetes</taxon>
        <taxon>Pucciniales</taxon>
        <taxon>Pucciniaceae</taxon>
        <taxon>Puccinia</taxon>
    </lineage>
</organism>
<dbReference type="AlphaFoldDB" id="A0A2S4WJU2"/>
<dbReference type="OrthoDB" id="2500743at2759"/>
<accession>A0A2S4WJU2</accession>
<feature type="region of interest" description="Disordered" evidence="1">
    <location>
        <begin position="238"/>
        <end position="462"/>
    </location>
</feature>
<feature type="compositionally biased region" description="Low complexity" evidence="1">
    <location>
        <begin position="300"/>
        <end position="310"/>
    </location>
</feature>
<feature type="compositionally biased region" description="Basic and acidic residues" evidence="1">
    <location>
        <begin position="373"/>
        <end position="392"/>
    </location>
</feature>
<feature type="compositionally biased region" description="Basic and acidic residues" evidence="1">
    <location>
        <begin position="313"/>
        <end position="342"/>
    </location>
</feature>
<feature type="region of interest" description="Disordered" evidence="1">
    <location>
        <begin position="177"/>
        <end position="208"/>
    </location>
</feature>
<evidence type="ECO:0000313" key="3">
    <source>
        <dbReference type="Proteomes" id="UP000238274"/>
    </source>
</evidence>
<feature type="compositionally biased region" description="Basic and acidic residues" evidence="1">
    <location>
        <begin position="451"/>
        <end position="462"/>
    </location>
</feature>
<evidence type="ECO:0000313" key="2">
    <source>
        <dbReference type="EMBL" id="POW22056.1"/>
    </source>
</evidence>
<comment type="caution">
    <text evidence="2">The sequence shown here is derived from an EMBL/GenBank/DDBJ whole genome shotgun (WGS) entry which is preliminary data.</text>
</comment>
<sequence>MGRLNLFPYPPQFYLLTNHGSNDSNLLDRHRGSGPVTMTPMSAMYRLVDLRKFGRSIEYKLQVFTSDGQIPEHPAAVNNTQSHISLPIWSLRRIFDDYLTNCLMESKPDSSAIGGANASPVTASDLRGQAPSFTHANSLAVRQGTVDLQALKGAPLGRRNLPDIGLYSFHGAGGKREQGGYGSTGYSPKVRPHDGKRTGTYGQDGYDPSKVVVGSEKAVDPWGNDHYSLGEGKFDLGPGAHHSLSEGALDPGHESYGGSDSGAAISPQADASSSYGSEKKGYSSKPDKKVPSSGNGFVHSDPPSTTSSSDNSGKYDSKKSDPKKYDPKKADSVLKDQAKYDEPYLSGSSKGTGGTDYHQKKDPKDGKYASPDDSQKKAHKVEDTSSEDDGHFIFEAGTTEEQRKAAQKEADEATKHSKKNQEGSTSYGAQVEPTGEKKNAGDQSYSQPHITDGHEDGNSSYA</sequence>
<proteinExistence type="predicted"/>
<feature type="compositionally biased region" description="Basic and acidic residues" evidence="1">
    <location>
        <begin position="400"/>
        <end position="421"/>
    </location>
</feature>
<feature type="compositionally biased region" description="Basic and acidic residues" evidence="1">
    <location>
        <begin position="357"/>
        <end position="367"/>
    </location>
</feature>